<protein>
    <recommendedName>
        <fullName evidence="3">ER-bound oxygenase mpaB/mpaB'/Rubber oxygenase catalytic domain-containing protein</fullName>
    </recommendedName>
</protein>
<evidence type="ECO:0000313" key="1">
    <source>
        <dbReference type="EMBL" id="KAG5674299.1"/>
    </source>
</evidence>
<sequence>MNLSENEKVAKQFVLHIVLKGLQISEPCDENFTDDIFKLPSFYDDEKFKRGQRYFADNRAGAKLLDRTDHSSRPDTAKKRYISTTLSLLSWYENKLEPGSKSWESLKRVRKMHLAASNAVKARENHVIPQCAMSMTAFGFMGYALTKPHQLGIRNDNEEDQEAFCHFWAVISSMLGVKDEFNMCLFPLDIVKIICHIFIRYAFIPFLQMETPTFQKLGSAFIEGMIYYVPFSTYESRLFLARRLAGIPGYQYNVDLSKEYHLRQIFTKEELQMLKDQFQNTPGFEYRQNMVFDEKMHLIEIKRFDQCQKNEKYFEAYEDYNINTFGVYKKENAMDDNEKNENVNYLLDFYGLDNPSELLITEIDEDNYDSYLNDNKFKQLSRKDKFLVKYSIHHVNMIANKFTKPFYEFGLATFLYAMKKQSGQ</sequence>
<evidence type="ECO:0000313" key="2">
    <source>
        <dbReference type="Proteomes" id="UP001107558"/>
    </source>
</evidence>
<dbReference type="AlphaFoldDB" id="A0A9J6BXM3"/>
<proteinExistence type="predicted"/>
<gene>
    <name evidence="1" type="ORF">PVAND_004277</name>
</gene>
<dbReference type="PANTHER" id="PTHR37159:SF1">
    <property type="entry name" value="GH11867P"/>
    <property type="match status" value="1"/>
</dbReference>
<dbReference type="Proteomes" id="UP001107558">
    <property type="component" value="Chromosome 2"/>
</dbReference>
<keyword evidence="2" id="KW-1185">Reference proteome</keyword>
<dbReference type="EMBL" id="JADBJN010000002">
    <property type="protein sequence ID" value="KAG5674299.1"/>
    <property type="molecule type" value="Genomic_DNA"/>
</dbReference>
<comment type="caution">
    <text evidence="1">The sequence shown here is derived from an EMBL/GenBank/DDBJ whole genome shotgun (WGS) entry which is preliminary data.</text>
</comment>
<organism evidence="1 2">
    <name type="scientific">Polypedilum vanderplanki</name>
    <name type="common">Sleeping chironomid midge</name>
    <dbReference type="NCBI Taxonomy" id="319348"/>
    <lineage>
        <taxon>Eukaryota</taxon>
        <taxon>Metazoa</taxon>
        <taxon>Ecdysozoa</taxon>
        <taxon>Arthropoda</taxon>
        <taxon>Hexapoda</taxon>
        <taxon>Insecta</taxon>
        <taxon>Pterygota</taxon>
        <taxon>Neoptera</taxon>
        <taxon>Endopterygota</taxon>
        <taxon>Diptera</taxon>
        <taxon>Nematocera</taxon>
        <taxon>Chironomoidea</taxon>
        <taxon>Chironomidae</taxon>
        <taxon>Chironominae</taxon>
        <taxon>Polypedilum</taxon>
        <taxon>Polypedilum</taxon>
    </lineage>
</organism>
<reference evidence="1" key="1">
    <citation type="submission" date="2021-03" db="EMBL/GenBank/DDBJ databases">
        <title>Chromosome level genome of the anhydrobiotic midge Polypedilum vanderplanki.</title>
        <authorList>
            <person name="Yoshida Y."/>
            <person name="Kikawada T."/>
            <person name="Gusev O."/>
        </authorList>
    </citation>
    <scope>NUCLEOTIDE SEQUENCE</scope>
    <source>
        <strain evidence="1">NIAS01</strain>
        <tissue evidence="1">Whole body or cell culture</tissue>
    </source>
</reference>
<dbReference type="OrthoDB" id="6361347at2759"/>
<name>A0A9J6BXM3_POLVA</name>
<dbReference type="PANTHER" id="PTHR37159">
    <property type="entry name" value="GH11867P"/>
    <property type="match status" value="1"/>
</dbReference>
<accession>A0A9J6BXM3</accession>
<evidence type="ECO:0008006" key="3">
    <source>
        <dbReference type="Google" id="ProtNLM"/>
    </source>
</evidence>